<reference evidence="3 4" key="1">
    <citation type="submission" date="2020-08" db="EMBL/GenBank/DDBJ databases">
        <title>Sequencing the genomes of 1000 actinobacteria strains.</title>
        <authorList>
            <person name="Klenk H.-P."/>
        </authorList>
    </citation>
    <scope>NUCLEOTIDE SEQUENCE [LARGE SCALE GENOMIC DNA]</scope>
    <source>
        <strain evidence="3 4">DSM 44320</strain>
    </source>
</reference>
<proteinExistence type="predicted"/>
<dbReference type="Proteomes" id="UP000579945">
    <property type="component" value="Unassembled WGS sequence"/>
</dbReference>
<accession>A0A7W5V9E1</accession>
<dbReference type="GeneID" id="95395042"/>
<organism evidence="3 4">
    <name type="scientific">Nonomuraea dietziae</name>
    <dbReference type="NCBI Taxonomy" id="65515"/>
    <lineage>
        <taxon>Bacteria</taxon>
        <taxon>Bacillati</taxon>
        <taxon>Actinomycetota</taxon>
        <taxon>Actinomycetes</taxon>
        <taxon>Streptosporangiales</taxon>
        <taxon>Streptosporangiaceae</taxon>
        <taxon>Nonomuraea</taxon>
    </lineage>
</organism>
<feature type="region of interest" description="Disordered" evidence="1">
    <location>
        <begin position="1"/>
        <end position="20"/>
    </location>
</feature>
<dbReference type="RefSeq" id="WP_183661049.1">
    <property type="nucleotide sequence ID" value="NZ_JACIBV010000002.1"/>
</dbReference>
<keyword evidence="2" id="KW-1133">Transmembrane helix</keyword>
<evidence type="ECO:0000256" key="2">
    <source>
        <dbReference type="SAM" id="Phobius"/>
    </source>
</evidence>
<dbReference type="AlphaFoldDB" id="A0A7W5V9E1"/>
<sequence>MTAIFPRLPPAPPETTSGRRTGWGIVGRMLVTGAAGGAFTGVITAQVFLISALAGAEHVDRLAFLAGLAQVSLVGGVVGLLAGTSLAVPALMVLLPSATWAARRGWRARTAGVAACLLPVAALNAAGVIATEARDGLLWPSPALAVPVFAMAIAIGLWRGPDLLRQRTTRHTTG</sequence>
<feature type="transmembrane region" description="Helical" evidence="2">
    <location>
        <begin position="137"/>
        <end position="158"/>
    </location>
</feature>
<keyword evidence="4" id="KW-1185">Reference proteome</keyword>
<comment type="caution">
    <text evidence="3">The sequence shown here is derived from an EMBL/GenBank/DDBJ whole genome shotgun (WGS) entry which is preliminary data.</text>
</comment>
<keyword evidence="2" id="KW-0472">Membrane</keyword>
<feature type="transmembrane region" description="Helical" evidence="2">
    <location>
        <begin position="73"/>
        <end position="98"/>
    </location>
</feature>
<gene>
    <name evidence="3" type="ORF">FHR33_009009</name>
</gene>
<evidence type="ECO:0000256" key="1">
    <source>
        <dbReference type="SAM" id="MobiDB-lite"/>
    </source>
</evidence>
<protein>
    <submittedName>
        <fullName evidence="3">Uncharacterized protein</fullName>
    </submittedName>
</protein>
<feature type="transmembrane region" description="Helical" evidence="2">
    <location>
        <begin position="29"/>
        <end position="53"/>
    </location>
</feature>
<evidence type="ECO:0000313" key="3">
    <source>
        <dbReference type="EMBL" id="MBB3733062.1"/>
    </source>
</evidence>
<evidence type="ECO:0000313" key="4">
    <source>
        <dbReference type="Proteomes" id="UP000579945"/>
    </source>
</evidence>
<feature type="transmembrane region" description="Helical" evidence="2">
    <location>
        <begin position="110"/>
        <end position="131"/>
    </location>
</feature>
<name>A0A7W5V9E1_9ACTN</name>
<keyword evidence="2" id="KW-0812">Transmembrane</keyword>
<dbReference type="EMBL" id="JACIBV010000002">
    <property type="protein sequence ID" value="MBB3733062.1"/>
    <property type="molecule type" value="Genomic_DNA"/>
</dbReference>